<dbReference type="EMBL" id="CAXAMM010030669">
    <property type="protein sequence ID" value="CAK9066890.1"/>
    <property type="molecule type" value="Genomic_DNA"/>
</dbReference>
<feature type="chain" id="PRO_5045029392" evidence="6">
    <location>
        <begin position="24"/>
        <end position="613"/>
    </location>
</feature>
<dbReference type="EMBL" id="CAXAMM010032502">
    <property type="protein sequence ID" value="CAK9069827.1"/>
    <property type="molecule type" value="Genomic_DNA"/>
</dbReference>
<name>A0ABP0NWS4_9DINO</name>
<evidence type="ECO:0000256" key="1">
    <source>
        <dbReference type="ARBA" id="ARBA00022485"/>
    </source>
</evidence>
<proteinExistence type="predicted"/>
<dbReference type="Pfam" id="PF12831">
    <property type="entry name" value="FAD_oxidored"/>
    <property type="match status" value="1"/>
</dbReference>
<evidence type="ECO:0000313" key="9">
    <source>
        <dbReference type="EMBL" id="CAK9068785.1"/>
    </source>
</evidence>
<dbReference type="Gene3D" id="3.50.50.60">
    <property type="entry name" value="FAD/NAD(P)-binding domain"/>
    <property type="match status" value="1"/>
</dbReference>
<gene>
    <name evidence="7" type="ORF">SCF082_LOCUS25725</name>
    <name evidence="8" type="ORF">SCF082_LOCUS33959</name>
    <name evidence="9" type="ORF">SCF082_LOCUS34575</name>
    <name evidence="10" type="ORF">SCF082_LOCUS34878</name>
</gene>
<dbReference type="PANTHER" id="PTHR43498">
    <property type="entry name" value="FERREDOXIN:COB-COM HETERODISULFIDE REDUCTASE SUBUNIT A"/>
    <property type="match status" value="1"/>
</dbReference>
<evidence type="ECO:0000256" key="2">
    <source>
        <dbReference type="ARBA" id="ARBA00022723"/>
    </source>
</evidence>
<feature type="signal peptide" evidence="6">
    <location>
        <begin position="1"/>
        <end position="23"/>
    </location>
</feature>
<evidence type="ECO:0000256" key="4">
    <source>
        <dbReference type="ARBA" id="ARBA00023004"/>
    </source>
</evidence>
<dbReference type="Proteomes" id="UP001642464">
    <property type="component" value="Unassembled WGS sequence"/>
</dbReference>
<keyword evidence="1" id="KW-0004">4Fe-4S</keyword>
<keyword evidence="2" id="KW-0479">Metal-binding</keyword>
<evidence type="ECO:0000313" key="10">
    <source>
        <dbReference type="EMBL" id="CAK9069827.1"/>
    </source>
</evidence>
<evidence type="ECO:0000313" key="7">
    <source>
        <dbReference type="EMBL" id="CAK9045531.1"/>
    </source>
</evidence>
<keyword evidence="5" id="KW-0411">Iron-sulfur</keyword>
<sequence>MLLRFLTALLFLAAYCSPPSTRANDYDVVIYSATPAGIAAAVSAAECGDRVLLVEPTSRIGGLTTNGLSHPDFRTFEAITGAYLDFTRRVQQHYDEEYGPDSPQARAALRGTEAEPKVNLLVFEQMLACHSNISVETNSVLTGVDVEGSGNERHIASATFVPTDQRAEGTKKVEAAIFIDASYEGDLLAMAGVPFRVGREARSEYDESLAPKMADDQVQGYNFRLIVTRNPENRVLPVKPAGYHREDFIDVLDLFAEGKLESVFCDRKGGIFKAHLPELPNGKHDVNDVSRGAVRLSMPSINDGWPEGDAAVRNEIFGQHLRHSVGLLYFLQNDEAVPEALREEAREWGWCRDEFPENGHLPVQLYVREGRRMVGQHVYTQQDTVWAEDDARAKLHTDAIAIGDYAHNCHGTGHEGPLIGGKHTGEFYQSTAPYQVPYGVLVPKQCDNLLVPVACSSSHVGFCALRLEPIWMSLGQAAGYAAHVAREKNLAVQEVEPEAVQQICHARGGATIYVSDVPPSHPDFAAVQWWGTRGGLHGLNPKGEVRGEYIVGQYYEAYLNHEAELDKPLSEDARQRWLALAEKLRLDADSLKDAATRGDFIRMAYAQADQSKQ</sequence>
<dbReference type="PANTHER" id="PTHR43498:SF1">
    <property type="entry name" value="COB--COM HETERODISULFIDE REDUCTASE IRON-SULFUR SUBUNIT A"/>
    <property type="match status" value="1"/>
</dbReference>
<organism evidence="8 11">
    <name type="scientific">Durusdinium trenchii</name>
    <dbReference type="NCBI Taxonomy" id="1381693"/>
    <lineage>
        <taxon>Eukaryota</taxon>
        <taxon>Sar</taxon>
        <taxon>Alveolata</taxon>
        <taxon>Dinophyceae</taxon>
        <taxon>Suessiales</taxon>
        <taxon>Symbiodiniaceae</taxon>
        <taxon>Durusdinium</taxon>
    </lineage>
</organism>
<evidence type="ECO:0000313" key="11">
    <source>
        <dbReference type="Proteomes" id="UP001642464"/>
    </source>
</evidence>
<keyword evidence="11" id="KW-1185">Reference proteome</keyword>
<keyword evidence="4" id="KW-0408">Iron</keyword>
<evidence type="ECO:0000256" key="5">
    <source>
        <dbReference type="ARBA" id="ARBA00023014"/>
    </source>
</evidence>
<dbReference type="EMBL" id="CAXAMM010019358">
    <property type="protein sequence ID" value="CAK9045531.1"/>
    <property type="molecule type" value="Genomic_DNA"/>
</dbReference>
<comment type="caution">
    <text evidence="8">The sequence shown here is derived from an EMBL/GenBank/DDBJ whole genome shotgun (WGS) entry which is preliminary data.</text>
</comment>
<evidence type="ECO:0000256" key="6">
    <source>
        <dbReference type="SAM" id="SignalP"/>
    </source>
</evidence>
<accession>A0ABP0NWS4</accession>
<protein>
    <submittedName>
        <fullName evidence="8">FAD dependent oxidoreductase</fullName>
    </submittedName>
</protein>
<evidence type="ECO:0000313" key="8">
    <source>
        <dbReference type="EMBL" id="CAK9066890.1"/>
    </source>
</evidence>
<dbReference type="SUPFAM" id="SSF51905">
    <property type="entry name" value="FAD/NAD(P)-binding domain"/>
    <property type="match status" value="1"/>
</dbReference>
<dbReference type="InterPro" id="IPR039650">
    <property type="entry name" value="HdrA-like"/>
</dbReference>
<reference evidence="8 11" key="1">
    <citation type="submission" date="2024-02" db="EMBL/GenBank/DDBJ databases">
        <authorList>
            <person name="Chen Y."/>
            <person name="Shah S."/>
            <person name="Dougan E. K."/>
            <person name="Thang M."/>
            <person name="Chan C."/>
        </authorList>
    </citation>
    <scope>NUCLEOTIDE SEQUENCE [LARGE SCALE GENOMIC DNA]</scope>
</reference>
<keyword evidence="3" id="KW-0560">Oxidoreductase</keyword>
<evidence type="ECO:0000256" key="3">
    <source>
        <dbReference type="ARBA" id="ARBA00023002"/>
    </source>
</evidence>
<keyword evidence="6" id="KW-0732">Signal</keyword>
<dbReference type="InterPro" id="IPR036188">
    <property type="entry name" value="FAD/NAD-bd_sf"/>
</dbReference>
<dbReference type="EMBL" id="CAXAMM010031824">
    <property type="protein sequence ID" value="CAK9068785.1"/>
    <property type="molecule type" value="Genomic_DNA"/>
</dbReference>